<dbReference type="EMBL" id="AMQN01011964">
    <property type="status" value="NOT_ANNOTATED_CDS"/>
    <property type="molecule type" value="Genomic_DNA"/>
</dbReference>
<keyword evidence="11" id="KW-1185">Reference proteome</keyword>
<dbReference type="GO" id="GO:0008312">
    <property type="term" value="F:7S RNA binding"/>
    <property type="evidence" value="ECO:0007669"/>
    <property type="project" value="UniProtKB-UniRule"/>
</dbReference>
<dbReference type="AlphaFoldDB" id="R7TN46"/>
<name>R7TN46_CAPTE</name>
<keyword evidence="7 8" id="KW-0687">Ribonucleoprotein</keyword>
<evidence type="ECO:0000256" key="4">
    <source>
        <dbReference type="ARBA" id="ARBA00022490"/>
    </source>
</evidence>
<reference evidence="11" key="1">
    <citation type="submission" date="2012-12" db="EMBL/GenBank/DDBJ databases">
        <authorList>
            <person name="Hellsten U."/>
            <person name="Grimwood J."/>
            <person name="Chapman J.A."/>
            <person name="Shapiro H."/>
            <person name="Aerts A."/>
            <person name="Otillar R.P."/>
            <person name="Terry A.Y."/>
            <person name="Boore J.L."/>
            <person name="Simakov O."/>
            <person name="Marletaz F."/>
            <person name="Cho S.-J."/>
            <person name="Edsinger-Gonzales E."/>
            <person name="Havlak P."/>
            <person name="Kuo D.-H."/>
            <person name="Larsson T."/>
            <person name="Lv J."/>
            <person name="Arendt D."/>
            <person name="Savage R."/>
            <person name="Osoegawa K."/>
            <person name="de Jong P."/>
            <person name="Lindberg D.R."/>
            <person name="Seaver E.C."/>
            <person name="Weisblat D.A."/>
            <person name="Putnam N.H."/>
            <person name="Grigoriev I.V."/>
            <person name="Rokhsar D.S."/>
        </authorList>
    </citation>
    <scope>NUCLEOTIDE SEQUENCE</scope>
    <source>
        <strain evidence="11">I ESC-2004</strain>
    </source>
</reference>
<dbReference type="OrthoDB" id="19209at2759"/>
<keyword evidence="6 8" id="KW-0733">Signal recognition particle</keyword>
<reference evidence="9 11" key="2">
    <citation type="journal article" date="2013" name="Nature">
        <title>Insights into bilaterian evolution from three spiralian genomes.</title>
        <authorList>
            <person name="Simakov O."/>
            <person name="Marletaz F."/>
            <person name="Cho S.J."/>
            <person name="Edsinger-Gonzales E."/>
            <person name="Havlak P."/>
            <person name="Hellsten U."/>
            <person name="Kuo D.H."/>
            <person name="Larsson T."/>
            <person name="Lv J."/>
            <person name="Arendt D."/>
            <person name="Savage R."/>
            <person name="Osoegawa K."/>
            <person name="de Jong P."/>
            <person name="Grimwood J."/>
            <person name="Chapman J.A."/>
            <person name="Shapiro H."/>
            <person name="Aerts A."/>
            <person name="Otillar R.P."/>
            <person name="Terry A.Y."/>
            <person name="Boore J.L."/>
            <person name="Grigoriev I.V."/>
            <person name="Lindberg D.R."/>
            <person name="Seaver E.C."/>
            <person name="Weisblat D.A."/>
            <person name="Putnam N.H."/>
            <person name="Rokhsar D.S."/>
        </authorList>
    </citation>
    <scope>NUCLEOTIDE SEQUENCE</scope>
    <source>
        <strain evidence="9 11">I ESC-2004</strain>
    </source>
</reference>
<dbReference type="InterPro" id="IPR003210">
    <property type="entry name" value="Signal_recog_particle_SRP14"/>
</dbReference>
<organism evidence="9">
    <name type="scientific">Capitella teleta</name>
    <name type="common">Polychaete worm</name>
    <dbReference type="NCBI Taxonomy" id="283909"/>
    <lineage>
        <taxon>Eukaryota</taxon>
        <taxon>Metazoa</taxon>
        <taxon>Spiralia</taxon>
        <taxon>Lophotrochozoa</taxon>
        <taxon>Annelida</taxon>
        <taxon>Polychaeta</taxon>
        <taxon>Sedentaria</taxon>
        <taxon>Scolecida</taxon>
        <taxon>Capitellidae</taxon>
        <taxon>Capitella</taxon>
    </lineage>
</organism>
<gene>
    <name evidence="9" type="ORF">CAPTEDRAFT_210939</name>
</gene>
<dbReference type="GO" id="GO:0005786">
    <property type="term" value="C:signal recognition particle, endoplasmic reticulum targeting"/>
    <property type="evidence" value="ECO:0007669"/>
    <property type="project" value="UniProtKB-UniRule"/>
</dbReference>
<evidence type="ECO:0000256" key="7">
    <source>
        <dbReference type="ARBA" id="ARBA00023274"/>
    </source>
</evidence>
<comment type="similarity">
    <text evidence="2 8">Belongs to the SRP14 family.</text>
</comment>
<comment type="subcellular location">
    <subcellularLocation>
        <location evidence="1 8">Cytoplasm</location>
    </subcellularLocation>
</comment>
<keyword evidence="5 8" id="KW-0694">RNA-binding</keyword>
<evidence type="ECO:0000256" key="6">
    <source>
        <dbReference type="ARBA" id="ARBA00023135"/>
    </source>
</evidence>
<evidence type="ECO:0000313" key="10">
    <source>
        <dbReference type="EnsemblMetazoa" id="CapteP210939"/>
    </source>
</evidence>
<evidence type="ECO:0000256" key="8">
    <source>
        <dbReference type="RuleBase" id="RU368100"/>
    </source>
</evidence>
<evidence type="ECO:0000256" key="2">
    <source>
        <dbReference type="ARBA" id="ARBA00010349"/>
    </source>
</evidence>
<dbReference type="GO" id="GO:0030942">
    <property type="term" value="F:endoplasmic reticulum signal peptide binding"/>
    <property type="evidence" value="ECO:0007669"/>
    <property type="project" value="UniProtKB-UniRule"/>
</dbReference>
<comment type="subunit">
    <text evidence="8">Heterodimer with SRP9; binds RNA as heterodimer. Component of a signal recognition particle (SRP) complex that consists of a 7SL RNA molecule of 300 nucleotides and six protein subunits: SRP72, SRP68, SRP54, SRP19, SRP14 and SRP9.</text>
</comment>
<protein>
    <recommendedName>
        <fullName evidence="3 8">Signal recognition particle 14 kDa protein</fullName>
        <shortName evidence="8">SRP14</shortName>
    </recommendedName>
</protein>
<evidence type="ECO:0000256" key="5">
    <source>
        <dbReference type="ARBA" id="ARBA00022884"/>
    </source>
</evidence>
<dbReference type="InterPro" id="IPR009018">
    <property type="entry name" value="Signal_recog_particle_SRP9/14"/>
</dbReference>
<dbReference type="Proteomes" id="UP000014760">
    <property type="component" value="Unassembled WGS sequence"/>
</dbReference>
<dbReference type="STRING" id="283909.R7TN46"/>
<evidence type="ECO:0000256" key="1">
    <source>
        <dbReference type="ARBA" id="ARBA00004496"/>
    </source>
</evidence>
<dbReference type="GO" id="GO:0006614">
    <property type="term" value="P:SRP-dependent cotranslational protein targeting to membrane"/>
    <property type="evidence" value="ECO:0007669"/>
    <property type="project" value="UniProtKB-UniRule"/>
</dbReference>
<dbReference type="SUPFAM" id="SSF54762">
    <property type="entry name" value="Signal recognition particle alu RNA binding heterodimer, SRP9/14"/>
    <property type="match status" value="1"/>
</dbReference>
<keyword evidence="4 8" id="KW-0963">Cytoplasm</keyword>
<evidence type="ECO:0000256" key="3">
    <source>
        <dbReference type="ARBA" id="ARBA00017926"/>
    </source>
</evidence>
<dbReference type="Gene3D" id="3.30.720.10">
    <property type="entry name" value="Signal recognition particle alu RNA binding heterodimer, srp9/1"/>
    <property type="match status" value="1"/>
</dbReference>
<sequence length="178" mass="19876">MTNSTNFVKSEQRWHHIVLGSALIAEAEAIALQKRSQYQFVLCLVYALYPDINDGRVKPKPRATATAAKSSVKSNKASQHTADAEYRCLIRAVLGSKKISTVIAQKDVNKFQLAYCNLLKGNMDGLKKKEKAAKSKAKNCRLQPDIVNKELMKTDISMFHSVSVDSTEQAENDEFEPQ</sequence>
<dbReference type="EnsemblMetazoa" id="CapteT210939">
    <property type="protein sequence ID" value="CapteP210939"/>
    <property type="gene ID" value="CapteG210939"/>
</dbReference>
<reference evidence="10" key="3">
    <citation type="submission" date="2015-06" db="UniProtKB">
        <authorList>
            <consortium name="EnsemblMetazoa"/>
        </authorList>
    </citation>
    <scope>IDENTIFICATION</scope>
</reference>
<accession>R7TN46</accession>
<evidence type="ECO:0000313" key="9">
    <source>
        <dbReference type="EMBL" id="ELT95064.1"/>
    </source>
</evidence>
<dbReference type="Pfam" id="PF02290">
    <property type="entry name" value="SRP14"/>
    <property type="match status" value="1"/>
</dbReference>
<comment type="function">
    <text evidence="8">Component of the signal recognition particle (SRP) complex, a ribonucleoprotein complex that mediates the cotranslational targeting of secretory and membrane proteins to the endoplasmic reticulum (ER). SRP9 together with SRP14 and the Alu portion of the SRP RNA, constitutes the elongation arrest domain of SRP. The complex of SRP9 and SRP14 is required for SRP RNA binding.</text>
</comment>
<dbReference type="HOGENOM" id="CLU_129478_0_0_1"/>
<dbReference type="EMBL" id="KB309218">
    <property type="protein sequence ID" value="ELT95064.1"/>
    <property type="molecule type" value="Genomic_DNA"/>
</dbReference>
<proteinExistence type="inferred from homology"/>
<evidence type="ECO:0000313" key="11">
    <source>
        <dbReference type="Proteomes" id="UP000014760"/>
    </source>
</evidence>
<dbReference type="PANTHER" id="PTHR12013">
    <property type="entry name" value="SIGNAL RECOGNITION PARTICLE 14 KD PROTEIN"/>
    <property type="match status" value="1"/>
</dbReference>